<gene>
    <name evidence="3" type="ORF">SAMN04490220_1032</name>
</gene>
<dbReference type="Gene3D" id="1.10.1780.10">
    <property type="entry name" value="Clp, N-terminal domain"/>
    <property type="match status" value="1"/>
</dbReference>
<keyword evidence="1" id="KW-0677">Repeat</keyword>
<dbReference type="PANTHER" id="PTHR47016">
    <property type="entry name" value="ATP-DEPENDENT CLP PROTEASE ATP-BINDING SUBUNIT CLPT1, CHLOROPLASTIC"/>
    <property type="match status" value="1"/>
</dbReference>
<accession>A0A1H4QJM6</accession>
<proteinExistence type="predicted"/>
<evidence type="ECO:0000256" key="1">
    <source>
        <dbReference type="PROSITE-ProRule" id="PRU01251"/>
    </source>
</evidence>
<evidence type="ECO:0000313" key="3">
    <source>
        <dbReference type="EMBL" id="SEC19731.1"/>
    </source>
</evidence>
<dbReference type="InterPro" id="IPR036628">
    <property type="entry name" value="Clp_N_dom_sf"/>
</dbReference>
<dbReference type="InterPro" id="IPR004176">
    <property type="entry name" value="Clp_R_N"/>
</dbReference>
<dbReference type="InterPro" id="IPR044217">
    <property type="entry name" value="CLPT1/2"/>
</dbReference>
<dbReference type="PROSITE" id="PS51903">
    <property type="entry name" value="CLP_R"/>
    <property type="match status" value="1"/>
</dbReference>
<organism evidence="3 4">
    <name type="scientific">Rhodococcus jostii</name>
    <dbReference type="NCBI Taxonomy" id="132919"/>
    <lineage>
        <taxon>Bacteria</taxon>
        <taxon>Bacillati</taxon>
        <taxon>Actinomycetota</taxon>
        <taxon>Actinomycetes</taxon>
        <taxon>Mycobacteriales</taxon>
        <taxon>Nocardiaceae</taxon>
        <taxon>Rhodococcus</taxon>
    </lineage>
</organism>
<evidence type="ECO:0000313" key="4">
    <source>
        <dbReference type="Proteomes" id="UP000183407"/>
    </source>
</evidence>
<name>A0A1H4QJM6_RHOJO</name>
<dbReference type="EMBL" id="FNTL01000004">
    <property type="protein sequence ID" value="SEC19731.1"/>
    <property type="molecule type" value="Genomic_DNA"/>
</dbReference>
<sequence>MLRIPRPRLRLPLGGGDTRPSPQLVSTTGPLAAANPMGATVFERFTDQARRSVVLASEAARAHNHDYLGTEHILLGLIREGDGAAARSLESFGVSAAIIDSRLTTGQGEQARSGHIPFTRHAKQVLEQSMRETSLLGHERIGTEQILLAIIDDDRESTGARLLGEVLSVDFDQLRQHILRQVTEHRLTAELGLGPTHVTNVRLTDAEHALCVAAAAKAGQRIDVWMRDRILDAARAGGAWT</sequence>
<dbReference type="SUPFAM" id="SSF81923">
    <property type="entry name" value="Double Clp-N motif"/>
    <property type="match status" value="1"/>
</dbReference>
<evidence type="ECO:0000259" key="2">
    <source>
        <dbReference type="PROSITE" id="PS51903"/>
    </source>
</evidence>
<dbReference type="Proteomes" id="UP000183407">
    <property type="component" value="Unassembled WGS sequence"/>
</dbReference>
<feature type="domain" description="Clp R" evidence="2">
    <location>
        <begin position="42"/>
        <end position="185"/>
    </location>
</feature>
<protein>
    <submittedName>
        <fullName evidence="3">Clp amino terminal domain-containing protein, pathogenicity island component</fullName>
    </submittedName>
</protein>
<dbReference type="PANTHER" id="PTHR47016:SF5">
    <property type="entry name" value="CLP DOMAIN SUPERFAMILY PROTEIN"/>
    <property type="match status" value="1"/>
</dbReference>
<reference evidence="4" key="1">
    <citation type="submission" date="2016-10" db="EMBL/GenBank/DDBJ databases">
        <authorList>
            <person name="Varghese N."/>
        </authorList>
    </citation>
    <scope>NUCLEOTIDE SEQUENCE [LARGE SCALE GENOMIC DNA]</scope>
    <source>
        <strain evidence="4">DSM 44719</strain>
    </source>
</reference>
<dbReference type="Pfam" id="PF02861">
    <property type="entry name" value="Clp_N"/>
    <property type="match status" value="1"/>
</dbReference>
<dbReference type="AlphaFoldDB" id="A0A1H4QJM6"/>